<evidence type="ECO:0000259" key="8">
    <source>
        <dbReference type="Pfam" id="PF00156"/>
    </source>
</evidence>
<dbReference type="KEGG" id="dez:DKM44_08175"/>
<feature type="binding site" description="in other chain" evidence="7">
    <location>
        <begin position="121"/>
        <end position="129"/>
    </location>
    <ligand>
        <name>5-phospho-alpha-D-ribose 1-diphosphate</name>
        <dbReference type="ChEBI" id="CHEBI:58017"/>
        <note>ligand shared between dimeric partners</note>
    </ligand>
</feature>
<evidence type="ECO:0000256" key="1">
    <source>
        <dbReference type="ARBA" id="ARBA00004889"/>
    </source>
</evidence>
<dbReference type="CDD" id="cd06223">
    <property type="entry name" value="PRTases_typeI"/>
    <property type="match status" value="1"/>
</dbReference>
<keyword evidence="6 7" id="KW-0665">Pyrimidine biosynthesis</keyword>
<dbReference type="Pfam" id="PF00156">
    <property type="entry name" value="Pribosyltran"/>
    <property type="match status" value="1"/>
</dbReference>
<dbReference type="Gene3D" id="3.40.50.2020">
    <property type="match status" value="1"/>
</dbReference>
<reference evidence="9 10" key="1">
    <citation type="submission" date="2018-05" db="EMBL/GenBank/DDBJ databases">
        <title>Complete Genome Sequence of Deinococcus sp. strain 17bor-2.</title>
        <authorList>
            <person name="Srinivasan S."/>
        </authorList>
    </citation>
    <scope>NUCLEOTIDE SEQUENCE [LARGE SCALE GENOMIC DNA]</scope>
    <source>
        <strain evidence="9 10">17bor-2</strain>
    </source>
</reference>
<dbReference type="AlphaFoldDB" id="A0A2Z3JQG2"/>
<name>A0A2Z3JQG2_9DEIO</name>
<dbReference type="InterPro" id="IPR023031">
    <property type="entry name" value="OPRT"/>
</dbReference>
<feature type="domain" description="Phosphoribosyltransferase" evidence="8">
    <location>
        <begin position="41"/>
        <end position="159"/>
    </location>
</feature>
<dbReference type="InterPro" id="IPR029057">
    <property type="entry name" value="PRTase-like"/>
</dbReference>
<comment type="caution">
    <text evidence="7">Lacks conserved residue(s) required for the propagation of feature annotation.</text>
</comment>
<dbReference type="UniPathway" id="UPA00070">
    <property type="reaction ID" value="UER00119"/>
</dbReference>
<evidence type="ECO:0000256" key="2">
    <source>
        <dbReference type="ARBA" id="ARBA00011971"/>
    </source>
</evidence>
<evidence type="ECO:0000256" key="5">
    <source>
        <dbReference type="ARBA" id="ARBA00022842"/>
    </source>
</evidence>
<dbReference type="InterPro" id="IPR000836">
    <property type="entry name" value="PRTase_dom"/>
</dbReference>
<dbReference type="GO" id="GO:0004588">
    <property type="term" value="F:orotate phosphoribosyltransferase activity"/>
    <property type="evidence" value="ECO:0007669"/>
    <property type="project" value="UniProtKB-UniRule"/>
</dbReference>
<dbReference type="Proteomes" id="UP000245368">
    <property type="component" value="Chromosome"/>
</dbReference>
<evidence type="ECO:0000256" key="4">
    <source>
        <dbReference type="ARBA" id="ARBA00022679"/>
    </source>
</evidence>
<dbReference type="GO" id="GO:0019856">
    <property type="term" value="P:pyrimidine nucleobase biosynthetic process"/>
    <property type="evidence" value="ECO:0007669"/>
    <property type="project" value="InterPro"/>
</dbReference>
<dbReference type="GO" id="GO:0044205">
    <property type="term" value="P:'de novo' UMP biosynthetic process"/>
    <property type="evidence" value="ECO:0007669"/>
    <property type="project" value="UniProtKB-UniRule"/>
</dbReference>
<dbReference type="OrthoDB" id="9783570at2"/>
<evidence type="ECO:0000256" key="6">
    <source>
        <dbReference type="ARBA" id="ARBA00022975"/>
    </source>
</evidence>
<feature type="binding site" evidence="7">
    <location>
        <position position="153"/>
    </location>
    <ligand>
        <name>orotate</name>
        <dbReference type="ChEBI" id="CHEBI:30839"/>
    </ligand>
</feature>
<feature type="binding site" evidence="7">
    <location>
        <position position="125"/>
    </location>
    <ligand>
        <name>orotate</name>
        <dbReference type="ChEBI" id="CHEBI:30839"/>
    </ligand>
</feature>
<dbReference type="EC" id="2.4.2.10" evidence="2 7"/>
<dbReference type="PANTHER" id="PTHR19278:SF9">
    <property type="entry name" value="URIDINE 5'-MONOPHOSPHATE SYNTHASE"/>
    <property type="match status" value="1"/>
</dbReference>
<evidence type="ECO:0000313" key="10">
    <source>
        <dbReference type="Proteomes" id="UP000245368"/>
    </source>
</evidence>
<keyword evidence="5 7" id="KW-0460">Magnesium</keyword>
<comment type="function">
    <text evidence="7">Catalyzes the transfer of a ribosyl phosphate group from 5-phosphoribose 1-diphosphate to orotate, leading to the formation of orotidine monophosphate (OMP).</text>
</comment>
<comment type="catalytic activity">
    <reaction evidence="7">
        <text>orotidine 5'-phosphate + diphosphate = orotate + 5-phospho-alpha-D-ribose 1-diphosphate</text>
        <dbReference type="Rhea" id="RHEA:10380"/>
        <dbReference type="ChEBI" id="CHEBI:30839"/>
        <dbReference type="ChEBI" id="CHEBI:33019"/>
        <dbReference type="ChEBI" id="CHEBI:57538"/>
        <dbReference type="ChEBI" id="CHEBI:58017"/>
        <dbReference type="EC" id="2.4.2.10"/>
    </reaction>
</comment>
<organism evidence="9 10">
    <name type="scientific">Deinococcus irradiatisoli</name>
    <dbReference type="NCBI Taxonomy" id="2202254"/>
    <lineage>
        <taxon>Bacteria</taxon>
        <taxon>Thermotogati</taxon>
        <taxon>Deinococcota</taxon>
        <taxon>Deinococci</taxon>
        <taxon>Deinococcales</taxon>
        <taxon>Deinococcaceae</taxon>
        <taxon>Deinococcus</taxon>
    </lineage>
</organism>
<protein>
    <recommendedName>
        <fullName evidence="2 7">Orotate phosphoribosyltransferase</fullName>
        <shortName evidence="7">OPRT</shortName>
        <shortName evidence="7">OPRTase</shortName>
        <ecNumber evidence="2 7">2.4.2.10</ecNumber>
    </recommendedName>
</protein>
<feature type="binding site" description="in other chain" evidence="7">
    <location>
        <position position="97"/>
    </location>
    <ligand>
        <name>5-phospho-alpha-D-ribose 1-diphosphate</name>
        <dbReference type="ChEBI" id="CHEBI:58017"/>
        <note>ligand shared between dimeric partners</note>
    </ligand>
</feature>
<dbReference type="EMBL" id="CP029494">
    <property type="protein sequence ID" value="AWN23204.1"/>
    <property type="molecule type" value="Genomic_DNA"/>
</dbReference>
<comment type="similarity">
    <text evidence="7">Belongs to the purine/pyrimidine phosphoribosyltransferase family. PyrE subfamily.</text>
</comment>
<keyword evidence="3 7" id="KW-0328">Glycosyltransferase</keyword>
<keyword evidence="10" id="KW-1185">Reference proteome</keyword>
<evidence type="ECO:0000256" key="3">
    <source>
        <dbReference type="ARBA" id="ARBA00022676"/>
    </source>
</evidence>
<comment type="subunit">
    <text evidence="7">Homodimer.</text>
</comment>
<evidence type="ECO:0000313" key="9">
    <source>
        <dbReference type="EMBL" id="AWN23204.1"/>
    </source>
</evidence>
<dbReference type="RefSeq" id="WP_109826843.1">
    <property type="nucleotide sequence ID" value="NZ_CP029494.1"/>
</dbReference>
<dbReference type="HAMAP" id="MF_01208">
    <property type="entry name" value="PyrE"/>
    <property type="match status" value="1"/>
</dbReference>
<gene>
    <name evidence="7 9" type="primary">pyrE</name>
    <name evidence="9" type="ORF">DKM44_08175</name>
</gene>
<comment type="pathway">
    <text evidence="1 7">Pyrimidine metabolism; UMP biosynthesis via de novo pathway; UMP from orotate: step 1/2.</text>
</comment>
<sequence length="193" mass="20812">MTDSNAPLDVLALYKEAGALHEGRFLLASGRHSPYFLQSTTLLQYPQHTARLGAALADKLRAANLTPDFVIGPAMGGVVLAYEVARQLGTRALFAEKDGQGGMLIRQAFSVTPQQTFVAVEDVLTTGGSVLKAVRAAEAYGARCLGVACIVDRRQVTGPLGGYPLTSLLELYFETYLPSEVPDWLAERELQEI</sequence>
<dbReference type="SUPFAM" id="SSF53271">
    <property type="entry name" value="PRTase-like"/>
    <property type="match status" value="1"/>
</dbReference>
<proteinExistence type="inferred from homology"/>
<dbReference type="NCBIfam" id="TIGR01367">
    <property type="entry name" value="pyrE_Therm"/>
    <property type="match status" value="1"/>
</dbReference>
<evidence type="ECO:0000256" key="7">
    <source>
        <dbReference type="HAMAP-Rule" id="MF_01208"/>
    </source>
</evidence>
<keyword evidence="4 7" id="KW-0808">Transferase</keyword>
<comment type="cofactor">
    <cofactor evidence="7">
        <name>Mg(2+)</name>
        <dbReference type="ChEBI" id="CHEBI:18420"/>
    </cofactor>
</comment>
<dbReference type="PANTHER" id="PTHR19278">
    <property type="entry name" value="OROTATE PHOSPHORIBOSYLTRANSFERASE"/>
    <property type="match status" value="1"/>
</dbReference>
<dbReference type="GO" id="GO:0000287">
    <property type="term" value="F:magnesium ion binding"/>
    <property type="evidence" value="ECO:0007669"/>
    <property type="project" value="UniProtKB-UniRule"/>
</dbReference>
<dbReference type="InterPro" id="IPR006273">
    <property type="entry name" value="Orotate_PRibTrfase_bac"/>
</dbReference>
<accession>A0A2Z3JQG2</accession>